<evidence type="ECO:0000259" key="6">
    <source>
        <dbReference type="PROSITE" id="PS51918"/>
    </source>
</evidence>
<dbReference type="SUPFAM" id="SSF102114">
    <property type="entry name" value="Radical SAM enzymes"/>
    <property type="match status" value="1"/>
</dbReference>
<name>A0A8T4IMF3_9ACTN</name>
<feature type="region of interest" description="Disordered" evidence="5">
    <location>
        <begin position="268"/>
        <end position="288"/>
    </location>
</feature>
<evidence type="ECO:0000256" key="5">
    <source>
        <dbReference type="SAM" id="MobiDB-lite"/>
    </source>
</evidence>
<dbReference type="Gene3D" id="3.20.20.70">
    <property type="entry name" value="Aldolase class I"/>
    <property type="match status" value="1"/>
</dbReference>
<dbReference type="SFLD" id="SFLDS00029">
    <property type="entry name" value="Radical_SAM"/>
    <property type="match status" value="1"/>
</dbReference>
<feature type="compositionally biased region" description="Polar residues" evidence="5">
    <location>
        <begin position="270"/>
        <end position="288"/>
    </location>
</feature>
<dbReference type="EMBL" id="JAGSMN010000160">
    <property type="protein sequence ID" value="MBR7673058.1"/>
    <property type="molecule type" value="Genomic_DNA"/>
</dbReference>
<dbReference type="Pfam" id="PF04055">
    <property type="entry name" value="Radical_SAM"/>
    <property type="match status" value="1"/>
</dbReference>
<organism evidence="7 8">
    <name type="scientific">Streptomyces daliensis</name>
    <dbReference type="NCBI Taxonomy" id="299421"/>
    <lineage>
        <taxon>Bacteria</taxon>
        <taxon>Bacillati</taxon>
        <taxon>Actinomycetota</taxon>
        <taxon>Actinomycetes</taxon>
        <taxon>Kitasatosporales</taxon>
        <taxon>Streptomycetaceae</taxon>
        <taxon>Streptomyces</taxon>
    </lineage>
</organism>
<dbReference type="InterPro" id="IPR050377">
    <property type="entry name" value="Radical_SAM_PqqE_MftC-like"/>
</dbReference>
<evidence type="ECO:0000256" key="1">
    <source>
        <dbReference type="ARBA" id="ARBA00022691"/>
    </source>
</evidence>
<dbReference type="AlphaFoldDB" id="A0A8T4IMF3"/>
<accession>A0A8T4IMF3</accession>
<comment type="caution">
    <text evidence="7">The sequence shown here is derived from an EMBL/GenBank/DDBJ whole genome shotgun (WGS) entry which is preliminary data.</text>
</comment>
<dbReference type="InterPro" id="IPR007197">
    <property type="entry name" value="rSAM"/>
</dbReference>
<keyword evidence="2" id="KW-0479">Metal-binding</keyword>
<dbReference type="PANTHER" id="PTHR11228">
    <property type="entry name" value="RADICAL SAM DOMAIN PROTEIN"/>
    <property type="match status" value="1"/>
</dbReference>
<dbReference type="PROSITE" id="PS51918">
    <property type="entry name" value="RADICAL_SAM"/>
    <property type="match status" value="1"/>
</dbReference>
<dbReference type="InterPro" id="IPR013785">
    <property type="entry name" value="Aldolase_TIM"/>
</dbReference>
<gene>
    <name evidence="7" type="ORF">KDA82_08520</name>
</gene>
<dbReference type="GO" id="GO:0003824">
    <property type="term" value="F:catalytic activity"/>
    <property type="evidence" value="ECO:0007669"/>
    <property type="project" value="InterPro"/>
</dbReference>
<keyword evidence="8" id="KW-1185">Reference proteome</keyword>
<evidence type="ECO:0000256" key="2">
    <source>
        <dbReference type="ARBA" id="ARBA00022723"/>
    </source>
</evidence>
<dbReference type="InterPro" id="IPR058240">
    <property type="entry name" value="rSAM_sf"/>
</dbReference>
<sequence>MMTTTEAPTTLRFLSLEITARCQLTCPSHCYAQAGPTRGHGSMTADDWHRIIDEAAELGVRKVQLIGGEPTLHPDFTGLVEHALRVGLRVRVYSNLYRLRDEHWRLFTHPQVSLATSYYSDDADEHDGITRRRGSHAATRGNIIEAVRRGVEVTVGIVDMGGGQRARRARAEMRALGVEVHVDRVRAVGNAAGAEVPSAASLCGRCGDGKAAILPDGRVAPCEIGRFLTAGSVKGGVSLASVLASDRWADMAASIPHRAGAAPCPPDCNPSHSDSCAPDKNTTCPPAS</sequence>
<feature type="domain" description="Radical SAM core" evidence="6">
    <location>
        <begin position="8"/>
        <end position="232"/>
    </location>
</feature>
<evidence type="ECO:0000313" key="7">
    <source>
        <dbReference type="EMBL" id="MBR7673058.1"/>
    </source>
</evidence>
<keyword evidence="3" id="KW-0408">Iron</keyword>
<evidence type="ECO:0000256" key="4">
    <source>
        <dbReference type="ARBA" id="ARBA00023014"/>
    </source>
</evidence>
<dbReference type="Proteomes" id="UP000675554">
    <property type="component" value="Unassembled WGS sequence"/>
</dbReference>
<dbReference type="GO" id="GO:0051536">
    <property type="term" value="F:iron-sulfur cluster binding"/>
    <property type="evidence" value="ECO:0007669"/>
    <property type="project" value="UniProtKB-KW"/>
</dbReference>
<keyword evidence="4" id="KW-0411">Iron-sulfur</keyword>
<keyword evidence="1" id="KW-0949">S-adenosyl-L-methionine</keyword>
<protein>
    <submittedName>
        <fullName evidence="7">Radical SAM protein</fullName>
    </submittedName>
</protein>
<evidence type="ECO:0000313" key="8">
    <source>
        <dbReference type="Proteomes" id="UP000675554"/>
    </source>
</evidence>
<dbReference type="CDD" id="cd01335">
    <property type="entry name" value="Radical_SAM"/>
    <property type="match status" value="1"/>
</dbReference>
<dbReference type="SFLD" id="SFLDG01386">
    <property type="entry name" value="main_SPASM_domain-containing"/>
    <property type="match status" value="1"/>
</dbReference>
<dbReference type="SFLD" id="SFLDF00365">
    <property type="entry name" value="thuricin_CD_(TrnCD-like)"/>
    <property type="match status" value="1"/>
</dbReference>
<dbReference type="SFLD" id="SFLDG01216">
    <property type="entry name" value="thioether_bond_formation_requi"/>
    <property type="match status" value="1"/>
</dbReference>
<dbReference type="GO" id="GO:0046872">
    <property type="term" value="F:metal ion binding"/>
    <property type="evidence" value="ECO:0007669"/>
    <property type="project" value="UniProtKB-KW"/>
</dbReference>
<proteinExistence type="predicted"/>
<dbReference type="PANTHER" id="PTHR11228:SF7">
    <property type="entry name" value="PQQA PEPTIDE CYCLASE"/>
    <property type="match status" value="1"/>
</dbReference>
<dbReference type="SFLD" id="SFLDG01067">
    <property type="entry name" value="SPASM/twitch_domain_containing"/>
    <property type="match status" value="1"/>
</dbReference>
<reference evidence="7" key="1">
    <citation type="submission" date="2021-04" db="EMBL/GenBank/DDBJ databases">
        <title>Sequencing of actinobacteria type strains.</title>
        <authorList>
            <person name="Nguyen G.-S."/>
            <person name="Wentzel A."/>
        </authorList>
    </citation>
    <scope>NUCLEOTIDE SEQUENCE</scope>
    <source>
        <strain evidence="7">DSM 42095</strain>
    </source>
</reference>
<evidence type="ECO:0000256" key="3">
    <source>
        <dbReference type="ARBA" id="ARBA00023004"/>
    </source>
</evidence>